<evidence type="ECO:0000256" key="6">
    <source>
        <dbReference type="ARBA" id="ARBA00022679"/>
    </source>
</evidence>
<evidence type="ECO:0000313" key="17">
    <source>
        <dbReference type="Proteomes" id="UP001281447"/>
    </source>
</evidence>
<keyword evidence="11 14" id="KW-1133">Transmembrane helix</keyword>
<proteinExistence type="predicted"/>
<comment type="subcellular location">
    <subcellularLocation>
        <location evidence="2">Cell membrane</location>
        <topology evidence="2">Multi-pass membrane protein</topology>
    </subcellularLocation>
</comment>
<comment type="caution">
    <text evidence="16">The sequence shown here is derived from an EMBL/GenBank/DDBJ whole genome shotgun (WGS) entry which is preliminary data.</text>
</comment>
<dbReference type="PANTHER" id="PTHR34220:SF11">
    <property type="entry name" value="SENSOR PROTEIN KINASE HPTS"/>
    <property type="match status" value="1"/>
</dbReference>
<feature type="transmembrane region" description="Helical" evidence="14">
    <location>
        <begin position="42"/>
        <end position="62"/>
    </location>
</feature>
<evidence type="ECO:0000256" key="11">
    <source>
        <dbReference type="ARBA" id="ARBA00022989"/>
    </source>
</evidence>
<feature type="transmembrane region" description="Helical" evidence="14">
    <location>
        <begin position="6"/>
        <end position="22"/>
    </location>
</feature>
<dbReference type="EC" id="2.7.13.3" evidence="3"/>
<evidence type="ECO:0000256" key="9">
    <source>
        <dbReference type="ARBA" id="ARBA00022777"/>
    </source>
</evidence>
<dbReference type="InterPro" id="IPR050640">
    <property type="entry name" value="Bact_2-comp_sensor_kinase"/>
</dbReference>
<dbReference type="SMART" id="SM00387">
    <property type="entry name" value="HATPase_c"/>
    <property type="match status" value="1"/>
</dbReference>
<dbReference type="Gene3D" id="3.30.565.10">
    <property type="entry name" value="Histidine kinase-like ATPase, C-terminal domain"/>
    <property type="match status" value="1"/>
</dbReference>
<reference evidence="16 17" key="1">
    <citation type="submission" date="2023-10" db="EMBL/GenBank/DDBJ databases">
        <title>Virgibacillus halophilus 5B73C genome.</title>
        <authorList>
            <person name="Miliotis G."/>
            <person name="Sengupta P."/>
            <person name="Hameed A."/>
            <person name="Chuvochina M."/>
            <person name="Mcdonagh F."/>
            <person name="Simpson A.C."/>
            <person name="Singh N.K."/>
            <person name="Rekha P.D."/>
            <person name="Raman K."/>
            <person name="Hugenholtz P."/>
            <person name="Venkateswaran K."/>
        </authorList>
    </citation>
    <scope>NUCLEOTIDE SEQUENCE [LARGE SCALE GENOMIC DNA]</scope>
    <source>
        <strain evidence="16 17">5B73C</strain>
    </source>
</reference>
<dbReference type="Pfam" id="PF02518">
    <property type="entry name" value="HATPase_c"/>
    <property type="match status" value="1"/>
</dbReference>
<dbReference type="InterPro" id="IPR011620">
    <property type="entry name" value="Sig_transdc_His_kinase_LytS_TM"/>
</dbReference>
<feature type="transmembrane region" description="Helical" evidence="14">
    <location>
        <begin position="184"/>
        <end position="207"/>
    </location>
</feature>
<evidence type="ECO:0000313" key="16">
    <source>
        <dbReference type="EMBL" id="MDY0395852.1"/>
    </source>
</evidence>
<feature type="transmembrane region" description="Helical" evidence="14">
    <location>
        <begin position="150"/>
        <end position="172"/>
    </location>
</feature>
<dbReference type="Pfam" id="PF06580">
    <property type="entry name" value="His_kinase"/>
    <property type="match status" value="1"/>
</dbReference>
<organism evidence="16 17">
    <name type="scientific">Tigheibacillus halophilus</name>
    <dbReference type="NCBI Taxonomy" id="361280"/>
    <lineage>
        <taxon>Bacteria</taxon>
        <taxon>Bacillati</taxon>
        <taxon>Bacillota</taxon>
        <taxon>Bacilli</taxon>
        <taxon>Bacillales</taxon>
        <taxon>Bacillaceae</taxon>
        <taxon>Tigheibacillus</taxon>
    </lineage>
</organism>
<feature type="transmembrane region" description="Helical" evidence="14">
    <location>
        <begin position="82"/>
        <end position="105"/>
    </location>
</feature>
<dbReference type="Pfam" id="PF07694">
    <property type="entry name" value="5TM-5TMR_LYT"/>
    <property type="match status" value="1"/>
</dbReference>
<keyword evidence="16" id="KW-0675">Receptor</keyword>
<sequence length="585" mass="64671">MKEMTVILFERLGLLLVVAFVMTRTPGFKSMLYREFSWKMACVHSCVFGAFGIAGTVTGIVINHGEIIQDFVWQVPSDQLVVSSSLVAVVIAGLLGGPVVGLGAGMIAGIHLLFVGGIGALANGIVNPVTGLLAGWTARFFSEERVIPPWKALFIGVFPPVLHMQMLLIIHSQSDAMVGIVDKIGLPLVLSNSVAIAIFTAMITIVLREQEDEAAQATKQAFSIAEEALPFIKDDNVTKMADGLAKLLFERLDVAAVAITNQQYVLAHVGAGQNHHQHGDVISGRLAKQVLEGKRMAIADSHKDIPCQDPDCQLESAIIIPIIEGNEVTRMIYFYFRKVQHIRPVERMVAAGLGEFLCNQLKMLAADKLKAHILDAELRNLQAQINPHFLFNTLHLIASSFRKEPERARHITVQLAQFMRFNLKLVANPLVSLEKECEHVRAYLEIIQARFMNRLQTTFTYEEDKLDVLIPPATIQPLVENCIQHGLSDMVHDARIIVNIAAVEKYVHIQVRDNGCGFSEEILNTVTKRPLTKETNHGTGLYNVNQRLISLLGEDAKLLIRNLPGKGSEVRFSIPAKEGEREEIS</sequence>
<evidence type="ECO:0000256" key="8">
    <source>
        <dbReference type="ARBA" id="ARBA00022741"/>
    </source>
</evidence>
<keyword evidence="17" id="KW-1185">Reference proteome</keyword>
<dbReference type="RefSeq" id="WP_390352176.1">
    <property type="nucleotide sequence ID" value="NZ_JBHUIZ010000003.1"/>
</dbReference>
<keyword evidence="6" id="KW-0808">Transferase</keyword>
<dbReference type="PANTHER" id="PTHR34220">
    <property type="entry name" value="SENSOR HISTIDINE KINASE YPDA"/>
    <property type="match status" value="1"/>
</dbReference>
<evidence type="ECO:0000256" key="12">
    <source>
        <dbReference type="ARBA" id="ARBA00023012"/>
    </source>
</evidence>
<evidence type="ECO:0000256" key="2">
    <source>
        <dbReference type="ARBA" id="ARBA00004651"/>
    </source>
</evidence>
<keyword evidence="13 14" id="KW-0472">Membrane</keyword>
<dbReference type="EMBL" id="JAWDIP010000004">
    <property type="protein sequence ID" value="MDY0395852.1"/>
    <property type="molecule type" value="Genomic_DNA"/>
</dbReference>
<evidence type="ECO:0000256" key="14">
    <source>
        <dbReference type="SAM" id="Phobius"/>
    </source>
</evidence>
<feature type="domain" description="Histidine kinase/HSP90-like ATPase" evidence="15">
    <location>
        <begin position="470"/>
        <end position="578"/>
    </location>
</feature>
<keyword evidence="8" id="KW-0547">Nucleotide-binding</keyword>
<feature type="transmembrane region" description="Helical" evidence="14">
    <location>
        <begin position="112"/>
        <end position="138"/>
    </location>
</feature>
<evidence type="ECO:0000256" key="4">
    <source>
        <dbReference type="ARBA" id="ARBA00022475"/>
    </source>
</evidence>
<evidence type="ECO:0000256" key="10">
    <source>
        <dbReference type="ARBA" id="ARBA00022840"/>
    </source>
</evidence>
<keyword evidence="10" id="KW-0067">ATP-binding</keyword>
<gene>
    <name evidence="16" type="ORF">RWE15_17505</name>
</gene>
<keyword evidence="5" id="KW-0597">Phosphoprotein</keyword>
<dbReference type="InterPro" id="IPR010559">
    <property type="entry name" value="Sig_transdc_His_kin_internal"/>
</dbReference>
<evidence type="ECO:0000256" key="5">
    <source>
        <dbReference type="ARBA" id="ARBA00022553"/>
    </source>
</evidence>
<dbReference type="SUPFAM" id="SSF55874">
    <property type="entry name" value="ATPase domain of HSP90 chaperone/DNA topoisomerase II/histidine kinase"/>
    <property type="match status" value="1"/>
</dbReference>
<evidence type="ECO:0000256" key="7">
    <source>
        <dbReference type="ARBA" id="ARBA00022692"/>
    </source>
</evidence>
<evidence type="ECO:0000256" key="13">
    <source>
        <dbReference type="ARBA" id="ARBA00023136"/>
    </source>
</evidence>
<dbReference type="InterPro" id="IPR003594">
    <property type="entry name" value="HATPase_dom"/>
</dbReference>
<evidence type="ECO:0000256" key="1">
    <source>
        <dbReference type="ARBA" id="ARBA00000085"/>
    </source>
</evidence>
<dbReference type="Proteomes" id="UP001281447">
    <property type="component" value="Unassembled WGS sequence"/>
</dbReference>
<comment type="catalytic activity">
    <reaction evidence="1">
        <text>ATP + protein L-histidine = ADP + protein N-phospho-L-histidine.</text>
        <dbReference type="EC" id="2.7.13.3"/>
    </reaction>
</comment>
<name>A0ABU5C930_9BACI</name>
<evidence type="ECO:0000256" key="3">
    <source>
        <dbReference type="ARBA" id="ARBA00012438"/>
    </source>
</evidence>
<keyword evidence="4" id="KW-1003">Cell membrane</keyword>
<accession>A0ABU5C930</accession>
<protein>
    <recommendedName>
        <fullName evidence="3">histidine kinase</fullName>
        <ecNumber evidence="3">2.7.13.3</ecNumber>
    </recommendedName>
</protein>
<keyword evidence="12" id="KW-0902">Two-component regulatory system</keyword>
<keyword evidence="7 14" id="KW-0812">Transmembrane</keyword>
<dbReference type="InterPro" id="IPR029016">
    <property type="entry name" value="GAF-like_dom_sf"/>
</dbReference>
<dbReference type="InterPro" id="IPR036890">
    <property type="entry name" value="HATPase_C_sf"/>
</dbReference>
<keyword evidence="9" id="KW-0418">Kinase</keyword>
<dbReference type="Gene3D" id="3.30.450.40">
    <property type="match status" value="1"/>
</dbReference>
<evidence type="ECO:0000259" key="15">
    <source>
        <dbReference type="SMART" id="SM00387"/>
    </source>
</evidence>